<dbReference type="AlphaFoldDB" id="A0A2Z4RP71"/>
<sequence>MVAPAKAGEFTFYRPASQGFAAERLYLPDQAPCGSEPARDDGLTFKIDAADLTLSRAGSLPRGH</sequence>
<protein>
    <submittedName>
        <fullName evidence="1">Uncharacterized protein</fullName>
    </submittedName>
</protein>
<name>A0A2Z4RP71_PSEPU</name>
<gene>
    <name evidence="1" type="ORF">DKY63_21960</name>
</gene>
<organism evidence="1 2">
    <name type="scientific">Pseudomonas putida</name>
    <name type="common">Arthrobacter siderocapsulatus</name>
    <dbReference type="NCBI Taxonomy" id="303"/>
    <lineage>
        <taxon>Bacteria</taxon>
        <taxon>Pseudomonadati</taxon>
        <taxon>Pseudomonadota</taxon>
        <taxon>Gammaproteobacteria</taxon>
        <taxon>Pseudomonadales</taxon>
        <taxon>Pseudomonadaceae</taxon>
        <taxon>Pseudomonas</taxon>
    </lineage>
</organism>
<accession>A0A2Z4RP71</accession>
<evidence type="ECO:0000313" key="1">
    <source>
        <dbReference type="EMBL" id="AWY42425.1"/>
    </source>
</evidence>
<evidence type="ECO:0000313" key="2">
    <source>
        <dbReference type="Proteomes" id="UP000250299"/>
    </source>
</evidence>
<reference evidence="1 2" key="1">
    <citation type="submission" date="2018-05" db="EMBL/GenBank/DDBJ databases">
        <title>Whole genome sequence of Pseudomonas putida JBC17.</title>
        <authorList>
            <person name="Lee Y.H."/>
            <person name="David K."/>
        </authorList>
    </citation>
    <scope>NUCLEOTIDE SEQUENCE [LARGE SCALE GENOMIC DNA]</scope>
    <source>
        <strain evidence="1 2">JBC17</strain>
    </source>
</reference>
<dbReference type="EMBL" id="CP029693">
    <property type="protein sequence ID" value="AWY42425.1"/>
    <property type="molecule type" value="Genomic_DNA"/>
</dbReference>
<proteinExistence type="predicted"/>
<dbReference type="Proteomes" id="UP000250299">
    <property type="component" value="Chromosome"/>
</dbReference>
<dbReference type="OrthoDB" id="9997569at2"/>